<feature type="transmembrane region" description="Helical" evidence="2">
    <location>
        <begin position="100"/>
        <end position="122"/>
    </location>
</feature>
<evidence type="ECO:0008006" key="5">
    <source>
        <dbReference type="Google" id="ProtNLM"/>
    </source>
</evidence>
<dbReference type="Gene3D" id="1.20.120.1770">
    <property type="match status" value="1"/>
</dbReference>
<keyword evidence="2" id="KW-1133">Transmembrane helix</keyword>
<keyword evidence="2" id="KW-0472">Membrane</keyword>
<protein>
    <recommendedName>
        <fullName evidence="5">Cytochrome b561 domain-containing protein</fullName>
    </recommendedName>
</protein>
<evidence type="ECO:0000313" key="3">
    <source>
        <dbReference type="EMBL" id="KAK5147083.1"/>
    </source>
</evidence>
<proteinExistence type="predicted"/>
<organism evidence="3 4">
    <name type="scientific">Rachicladosporium monterosium</name>
    <dbReference type="NCBI Taxonomy" id="1507873"/>
    <lineage>
        <taxon>Eukaryota</taxon>
        <taxon>Fungi</taxon>
        <taxon>Dikarya</taxon>
        <taxon>Ascomycota</taxon>
        <taxon>Pezizomycotina</taxon>
        <taxon>Dothideomycetes</taxon>
        <taxon>Dothideomycetidae</taxon>
        <taxon>Cladosporiales</taxon>
        <taxon>Cladosporiaceae</taxon>
        <taxon>Rachicladosporium</taxon>
    </lineage>
</organism>
<evidence type="ECO:0000256" key="2">
    <source>
        <dbReference type="SAM" id="Phobius"/>
    </source>
</evidence>
<feature type="transmembrane region" description="Helical" evidence="2">
    <location>
        <begin position="32"/>
        <end position="59"/>
    </location>
</feature>
<gene>
    <name evidence="3" type="ORF">LTR32_001420</name>
</gene>
<sequence length="126" mass="13391">MDAEQQQQQPGNSEQSPLLGGPGDATQQDKPLYYNFIIGTGVVAQAGAWILAAIVWGAVFSNDLILFSAHPLLNSAAVLFFIQAILILQPTHTAKQKKQGTYTHAALNNVALLAAVAGLVVIDREP</sequence>
<accession>A0ABR0LF65</accession>
<reference evidence="3 4" key="1">
    <citation type="submission" date="2023-08" db="EMBL/GenBank/DDBJ databases">
        <title>Black Yeasts Isolated from many extreme environments.</title>
        <authorList>
            <person name="Coleine C."/>
            <person name="Stajich J.E."/>
            <person name="Selbmann L."/>
        </authorList>
    </citation>
    <scope>NUCLEOTIDE SEQUENCE [LARGE SCALE GENOMIC DNA]</scope>
    <source>
        <strain evidence="3 4">CCFEE 5386</strain>
    </source>
</reference>
<evidence type="ECO:0000256" key="1">
    <source>
        <dbReference type="SAM" id="MobiDB-lite"/>
    </source>
</evidence>
<evidence type="ECO:0000313" key="4">
    <source>
        <dbReference type="Proteomes" id="UP001308179"/>
    </source>
</evidence>
<name>A0ABR0LF65_9PEZI</name>
<dbReference type="Proteomes" id="UP001308179">
    <property type="component" value="Unassembled WGS sequence"/>
</dbReference>
<feature type="transmembrane region" description="Helical" evidence="2">
    <location>
        <begin position="65"/>
        <end position="88"/>
    </location>
</feature>
<keyword evidence="4" id="KW-1185">Reference proteome</keyword>
<keyword evidence="2" id="KW-0812">Transmembrane</keyword>
<dbReference type="EMBL" id="JAVRRR010000055">
    <property type="protein sequence ID" value="KAK5147083.1"/>
    <property type="molecule type" value="Genomic_DNA"/>
</dbReference>
<feature type="region of interest" description="Disordered" evidence="1">
    <location>
        <begin position="1"/>
        <end position="26"/>
    </location>
</feature>
<comment type="caution">
    <text evidence="3">The sequence shown here is derived from an EMBL/GenBank/DDBJ whole genome shotgun (WGS) entry which is preliminary data.</text>
</comment>